<gene>
    <name evidence="1" type="ORF">dsmv_1897</name>
</gene>
<dbReference type="STRING" id="897.B2D07_00525"/>
<dbReference type="Gene3D" id="3.40.30.10">
    <property type="entry name" value="Glutaredoxin"/>
    <property type="match status" value="1"/>
</dbReference>
<dbReference type="PANTHER" id="PTHR28630">
    <property type="match status" value="1"/>
</dbReference>
<reference evidence="1 2" key="1">
    <citation type="journal article" date="2013" name="Genome Announc.">
        <title>Draft genome sequences for three mercury-methylating, sulfate-reducing bacteria.</title>
        <authorList>
            <person name="Brown S.D."/>
            <person name="Hurt R.A.Jr."/>
            <person name="Gilmour C.C."/>
            <person name="Elias D.A."/>
        </authorList>
    </citation>
    <scope>NUCLEOTIDE SEQUENCE [LARGE SCALE GENOMIC DNA]</scope>
    <source>
        <strain evidence="1 2">DSM 2059</strain>
    </source>
</reference>
<accession>S7VBQ0</accession>
<dbReference type="PANTHER" id="PTHR28630:SF3">
    <property type="entry name" value="PEROXIREDOXIN-LIKE 2C"/>
    <property type="match status" value="1"/>
</dbReference>
<proteinExistence type="predicted"/>
<dbReference type="InterPro" id="IPR036249">
    <property type="entry name" value="Thioredoxin-like_sf"/>
</dbReference>
<keyword evidence="2" id="KW-1185">Reference proteome</keyword>
<dbReference type="EMBL" id="ATHJ01000071">
    <property type="protein sequence ID" value="EPR41898.1"/>
    <property type="molecule type" value="Genomic_DNA"/>
</dbReference>
<protein>
    <recommendedName>
        <fullName evidence="3">Alkyl hydroperoxide reductase/ Thiol specific antioxidant/ Mal allergen</fullName>
    </recommendedName>
</protein>
<dbReference type="eggNOG" id="COG1225">
    <property type="taxonomic scope" value="Bacteria"/>
</dbReference>
<sequence length="134" mass="14551">MFARQQVAALMKVKPVLDQLTIGLVAIGSGSPDSARRFVQEFQFDGDMVVDPTLEAYRAFKLKRGLLETLGPTALLKGLGAMKKGFRQGSTDGDLWQQGGLFVIGPGEEITFAHRDRFAGDHADLDQVIASLKS</sequence>
<dbReference type="OrthoDB" id="5419297at2"/>
<dbReference type="InterPro" id="IPR032801">
    <property type="entry name" value="PXL2A/B/C"/>
</dbReference>
<organism evidence="1 2">
    <name type="scientific">Desulfococcus multivorans DSM 2059</name>
    <dbReference type="NCBI Taxonomy" id="1121405"/>
    <lineage>
        <taxon>Bacteria</taxon>
        <taxon>Pseudomonadati</taxon>
        <taxon>Thermodesulfobacteriota</taxon>
        <taxon>Desulfobacteria</taxon>
        <taxon>Desulfobacterales</taxon>
        <taxon>Desulfococcaceae</taxon>
        <taxon>Desulfococcus</taxon>
    </lineage>
</organism>
<evidence type="ECO:0000313" key="2">
    <source>
        <dbReference type="Proteomes" id="UP000014977"/>
    </source>
</evidence>
<dbReference type="Proteomes" id="UP000014977">
    <property type="component" value="Unassembled WGS sequence"/>
</dbReference>
<dbReference type="Pfam" id="PF13911">
    <property type="entry name" value="AhpC-TSA_2"/>
    <property type="match status" value="1"/>
</dbReference>
<comment type="caution">
    <text evidence="1">The sequence shown here is derived from an EMBL/GenBank/DDBJ whole genome shotgun (WGS) entry which is preliminary data.</text>
</comment>
<evidence type="ECO:0000313" key="1">
    <source>
        <dbReference type="EMBL" id="EPR41898.1"/>
    </source>
</evidence>
<evidence type="ECO:0008006" key="3">
    <source>
        <dbReference type="Google" id="ProtNLM"/>
    </source>
</evidence>
<dbReference type="SUPFAM" id="SSF52833">
    <property type="entry name" value="Thioredoxin-like"/>
    <property type="match status" value="1"/>
</dbReference>
<name>S7VBQ0_DESML</name>
<dbReference type="AlphaFoldDB" id="S7VBQ0"/>
<dbReference type="CDD" id="cd02970">
    <property type="entry name" value="PRX_like2"/>
    <property type="match status" value="1"/>
</dbReference>